<name>A0A271QXE5_ECOLX</name>
<evidence type="ECO:0000256" key="1">
    <source>
        <dbReference type="ARBA" id="ARBA00010526"/>
    </source>
</evidence>
<dbReference type="EMBL" id="WCEW01000033">
    <property type="protein sequence ID" value="MTE91394.1"/>
    <property type="molecule type" value="Genomic_DNA"/>
</dbReference>
<reference evidence="2 3" key="1">
    <citation type="submission" date="2019-10" db="EMBL/GenBank/DDBJ databases">
        <title>Comparative genomic analysis of antimicrobial resistant Escherichia coli of diverse origin.</title>
        <authorList>
            <person name="Ghatak S."/>
            <person name="Milton A.P."/>
            <person name="Rhetso K."/>
            <person name="Purkait D."/>
            <person name="Das S."/>
            <person name="Puro K.-U."/>
            <person name="Shakuntala I."/>
            <person name="Sen A."/>
            <person name="Sanjukta R."/>
            <person name="Priya G.B."/>
            <person name="Mawlong M."/>
            <person name="Lyngdoh V."/>
            <person name="Rynghang J."/>
            <person name="Mawphlang B.L."/>
        </authorList>
    </citation>
    <scope>NUCLEOTIDE SEQUENCE [LARGE SCALE GENOMIC DNA]</scope>
    <source>
        <strain evidence="2 3">SE161</strain>
    </source>
</reference>
<evidence type="ECO:0000313" key="2">
    <source>
        <dbReference type="EMBL" id="MTE91394.1"/>
    </source>
</evidence>
<dbReference type="SUPFAM" id="SSF68989">
    <property type="entry name" value="Hemolysin expression modulating protein HHA"/>
    <property type="match status" value="1"/>
</dbReference>
<protein>
    <recommendedName>
        <fullName evidence="4">Hemolysin expression modulating protein</fullName>
    </recommendedName>
</protein>
<dbReference type="InterPro" id="IPR007985">
    <property type="entry name" value="Hemolysn_expr_modulating_HHA"/>
</dbReference>
<dbReference type="Proteomes" id="UP000486847">
    <property type="component" value="Unassembled WGS sequence"/>
</dbReference>
<dbReference type="Pfam" id="PF05321">
    <property type="entry name" value="HHA"/>
    <property type="match status" value="1"/>
</dbReference>
<comment type="caution">
    <text evidence="2">The sequence shown here is derived from an EMBL/GenBank/DDBJ whole genome shotgun (WGS) entry which is preliminary data.</text>
</comment>
<dbReference type="AlphaFoldDB" id="A0A271QXE5"/>
<sequence length="71" mass="8562">MSHSDKRSEFLYMFRRCRAIDTVERLYEHKRDTVPEEHMVDFLGAYDHRKAEVIHGKIWDKVPASAWKNVK</sequence>
<dbReference type="Gene3D" id="1.20.1280.40">
    <property type="entry name" value="HHA"/>
    <property type="match status" value="1"/>
</dbReference>
<comment type="similarity">
    <text evidence="1">Belongs to the Hha/YmoA/Cnu family.</text>
</comment>
<gene>
    <name evidence="2" type="ORF">F9B07_21740</name>
</gene>
<organism evidence="2 3">
    <name type="scientific">Escherichia coli</name>
    <dbReference type="NCBI Taxonomy" id="562"/>
    <lineage>
        <taxon>Bacteria</taxon>
        <taxon>Pseudomonadati</taxon>
        <taxon>Pseudomonadota</taxon>
        <taxon>Gammaproteobacteria</taxon>
        <taxon>Enterobacterales</taxon>
        <taxon>Enterobacteriaceae</taxon>
        <taxon>Escherichia</taxon>
    </lineage>
</organism>
<proteinExistence type="inferred from homology"/>
<dbReference type="InterPro" id="IPR036666">
    <property type="entry name" value="HHA_sf"/>
</dbReference>
<evidence type="ECO:0008006" key="4">
    <source>
        <dbReference type="Google" id="ProtNLM"/>
    </source>
</evidence>
<evidence type="ECO:0000313" key="3">
    <source>
        <dbReference type="Proteomes" id="UP000486847"/>
    </source>
</evidence>
<accession>A0A271QXE5</accession>